<dbReference type="HAMAP" id="MF_00125">
    <property type="entry name" value="HisZ"/>
    <property type="match status" value="1"/>
</dbReference>
<feature type="binding site" evidence="10">
    <location>
        <position position="136"/>
    </location>
    <ligand>
        <name>L-histidine</name>
        <dbReference type="ChEBI" id="CHEBI:57595"/>
    </ligand>
</feature>
<dbReference type="GO" id="GO:0004821">
    <property type="term" value="F:histidine-tRNA ligase activity"/>
    <property type="evidence" value="ECO:0007669"/>
    <property type="project" value="TreeGrafter"/>
</dbReference>
<feature type="domain" description="Class II Histidinyl-tRNA synthetase (HisRS)-like catalytic core" evidence="11">
    <location>
        <begin position="32"/>
        <end position="324"/>
    </location>
</feature>
<evidence type="ECO:0000256" key="7">
    <source>
        <dbReference type="ARBA" id="ARBA00023102"/>
    </source>
</evidence>
<feature type="binding site" evidence="10">
    <location>
        <begin position="279"/>
        <end position="280"/>
    </location>
    <ligand>
        <name>L-histidine</name>
        <dbReference type="ChEBI" id="CHEBI:57595"/>
    </ligand>
</feature>
<evidence type="ECO:0000256" key="9">
    <source>
        <dbReference type="HAMAP-Rule" id="MF_00125"/>
    </source>
</evidence>
<dbReference type="GO" id="GO:0000105">
    <property type="term" value="P:L-histidine biosynthetic process"/>
    <property type="evidence" value="ECO:0007669"/>
    <property type="project" value="UniProtKB-UniRule"/>
</dbReference>
<dbReference type="InterPro" id="IPR041715">
    <property type="entry name" value="HisRS-like_core"/>
</dbReference>
<dbReference type="GO" id="GO:0005737">
    <property type="term" value="C:cytoplasm"/>
    <property type="evidence" value="ECO:0007669"/>
    <property type="project" value="UniProtKB-SubCell"/>
</dbReference>
<evidence type="ECO:0000256" key="1">
    <source>
        <dbReference type="ARBA" id="ARBA00004496"/>
    </source>
</evidence>
<keyword evidence="5 9" id="KW-0963">Cytoplasm</keyword>
<dbReference type="Gene3D" id="3.30.930.10">
    <property type="entry name" value="Bira Bifunctional Protein, Domain 2"/>
    <property type="match status" value="1"/>
</dbReference>
<dbReference type="InterPro" id="IPR045864">
    <property type="entry name" value="aa-tRNA-synth_II/BPL/LPL"/>
</dbReference>
<evidence type="ECO:0000256" key="2">
    <source>
        <dbReference type="ARBA" id="ARBA00004667"/>
    </source>
</evidence>
<comment type="caution">
    <text evidence="12">The sequence shown here is derived from an EMBL/GenBank/DDBJ whole genome shotgun (WGS) entry which is preliminary data.</text>
</comment>
<evidence type="ECO:0000256" key="8">
    <source>
        <dbReference type="ARBA" id="ARBA00025246"/>
    </source>
</evidence>
<comment type="similarity">
    <text evidence="3 9">Belongs to the class-II aminoacyl-tRNA synthetase family. HisZ subfamily.</text>
</comment>
<dbReference type="SUPFAM" id="SSF55681">
    <property type="entry name" value="Class II aaRS and biotin synthetases"/>
    <property type="match status" value="1"/>
</dbReference>
<comment type="subunit">
    <text evidence="9">Heteromultimer composed of HisG and HisZ subunits.</text>
</comment>
<feature type="binding site" evidence="10">
    <location>
        <position position="122"/>
    </location>
    <ligand>
        <name>L-histidine</name>
        <dbReference type="ChEBI" id="CHEBI:57595"/>
    </ligand>
</feature>
<evidence type="ECO:0000256" key="6">
    <source>
        <dbReference type="ARBA" id="ARBA00022605"/>
    </source>
</evidence>
<dbReference type="InterPro" id="IPR004516">
    <property type="entry name" value="HisRS/HisZ"/>
</dbReference>
<dbReference type="PANTHER" id="PTHR43707">
    <property type="entry name" value="HISTIDYL-TRNA SYNTHETASE"/>
    <property type="match status" value="1"/>
</dbReference>
<keyword evidence="12" id="KW-0808">Transferase</keyword>
<dbReference type="PANTHER" id="PTHR43707:SF6">
    <property type="entry name" value="ATP PHOSPHORIBOSYLTRANSFERASE REGULATORY SUBUNIT"/>
    <property type="match status" value="1"/>
</dbReference>
<gene>
    <name evidence="9" type="primary">hisZ</name>
    <name evidence="12" type="ORF">DXB93_04715</name>
</gene>
<comment type="subcellular location">
    <subcellularLocation>
        <location evidence="1 9">Cytoplasm</location>
    </subcellularLocation>
</comment>
<dbReference type="GO" id="GO:0016757">
    <property type="term" value="F:glycosyltransferase activity"/>
    <property type="evidence" value="ECO:0007669"/>
    <property type="project" value="UniProtKB-KW"/>
</dbReference>
<proteinExistence type="inferred from homology"/>
<comment type="pathway">
    <text evidence="2 9">Amino-acid biosynthesis; L-histidine biosynthesis; L-histidine from 5-phospho-alpha-D-ribose 1-diphosphate: step 1/9.</text>
</comment>
<evidence type="ECO:0000256" key="3">
    <source>
        <dbReference type="ARBA" id="ARBA00005539"/>
    </source>
</evidence>
<dbReference type="InterPro" id="IPR004517">
    <property type="entry name" value="HisZ"/>
</dbReference>
<dbReference type="GO" id="GO:0140096">
    <property type="term" value="F:catalytic activity, acting on a protein"/>
    <property type="evidence" value="ECO:0007669"/>
    <property type="project" value="UniProtKB-ARBA"/>
</dbReference>
<feature type="binding site" evidence="10">
    <location>
        <begin position="93"/>
        <end position="95"/>
    </location>
    <ligand>
        <name>L-histidine</name>
        <dbReference type="ChEBI" id="CHEBI:57595"/>
    </ligand>
</feature>
<protein>
    <recommendedName>
        <fullName evidence="4 9">ATP phosphoribosyltransferase regulatory subunit</fullName>
    </recommendedName>
</protein>
<dbReference type="Pfam" id="PF13393">
    <property type="entry name" value="tRNA-synt_His"/>
    <property type="match status" value="1"/>
</dbReference>
<evidence type="ECO:0000256" key="4">
    <source>
        <dbReference type="ARBA" id="ARBA00020397"/>
    </source>
</evidence>
<dbReference type="GO" id="GO:0006427">
    <property type="term" value="P:histidyl-tRNA aminoacylation"/>
    <property type="evidence" value="ECO:0007669"/>
    <property type="project" value="TreeGrafter"/>
</dbReference>
<feature type="binding site" evidence="10">
    <location>
        <position position="140"/>
    </location>
    <ligand>
        <name>L-histidine</name>
        <dbReference type="ChEBI" id="CHEBI:57595"/>
    </ligand>
</feature>
<keyword evidence="7 9" id="KW-0368">Histidine biosynthesis</keyword>
<evidence type="ECO:0000313" key="13">
    <source>
        <dbReference type="Proteomes" id="UP000261032"/>
    </source>
</evidence>
<keyword evidence="6 9" id="KW-0028">Amino-acid biosynthesis</keyword>
<evidence type="ECO:0000259" key="11">
    <source>
        <dbReference type="Pfam" id="PF13393"/>
    </source>
</evidence>
<organism evidence="12 13">
    <name type="scientific">Thomasclavelia ramosa</name>
    <dbReference type="NCBI Taxonomy" id="1547"/>
    <lineage>
        <taxon>Bacteria</taxon>
        <taxon>Bacillati</taxon>
        <taxon>Bacillota</taxon>
        <taxon>Erysipelotrichia</taxon>
        <taxon>Erysipelotrichales</taxon>
        <taxon>Coprobacillaceae</taxon>
        <taxon>Thomasclavelia</taxon>
    </lineage>
</organism>
<keyword evidence="12" id="KW-0328">Glycosyltransferase</keyword>
<accession>A0A3E3AJ29</accession>
<evidence type="ECO:0000256" key="10">
    <source>
        <dbReference type="PIRSR" id="PIRSR001549-1"/>
    </source>
</evidence>
<evidence type="ECO:0000256" key="5">
    <source>
        <dbReference type="ARBA" id="ARBA00022490"/>
    </source>
</evidence>
<dbReference type="CDD" id="cd00773">
    <property type="entry name" value="HisRS-like_core"/>
    <property type="match status" value="1"/>
</dbReference>
<dbReference type="UniPathway" id="UPA00031">
    <property type="reaction ID" value="UER00006"/>
</dbReference>
<dbReference type="EMBL" id="QUSL01000005">
    <property type="protein sequence ID" value="RGD86473.1"/>
    <property type="molecule type" value="Genomic_DNA"/>
</dbReference>
<comment type="miscellaneous">
    <text evidence="9">This function is generally fulfilled by the C-terminal part of HisG, which is missing in some bacteria such as this one.</text>
</comment>
<dbReference type="PIRSF" id="PIRSF001549">
    <property type="entry name" value="His-tRNA_synth"/>
    <property type="match status" value="1"/>
</dbReference>
<evidence type="ECO:0000313" key="12">
    <source>
        <dbReference type="EMBL" id="RGD86473.1"/>
    </source>
</evidence>
<dbReference type="Proteomes" id="UP000261032">
    <property type="component" value="Unassembled WGS sequence"/>
</dbReference>
<dbReference type="AlphaFoldDB" id="A0A3E3AJ29"/>
<comment type="function">
    <text evidence="8 9">Required for the first step of histidine biosynthesis. May allow the feedback regulation of ATP phosphoribosyltransferase activity by histidine.</text>
</comment>
<name>A0A3E3AJ29_9FIRM</name>
<sequence length="338" mass="38720">MTRFFVTKGGNKMEEFKYLIPEESIDAIITNVSKLREIENSLRAIFAKNNYNEVLMPSFEYVDLYTQLDCGFEQEKMFQYINHEGKNVAMRCDFTIPLARFYSTNNYGDEEARYCYFGKVYRKETMHKGRSSEFFQGGVELINKPGIAGDKECLNMIQESLPHLGLKNILVEIGSARFFNRLCTLVGDKAVELTEILKYRDISEMKKFVADNEFDGQLNELLLKLPTAFGDITLLDTAIKGINDEILLKALERLKELYNSLDNKESIIFDLGMVPTMKYYTGLMIKGYSDKSAQPIISGGRYDDLLPRFNKNVGAIGFCYHMNHILKAIDKQGEGNND</sequence>
<reference evidence="12 13" key="1">
    <citation type="submission" date="2018-08" db="EMBL/GenBank/DDBJ databases">
        <title>A genome reference for cultivated species of the human gut microbiota.</title>
        <authorList>
            <person name="Zou Y."/>
            <person name="Xue W."/>
            <person name="Luo G."/>
        </authorList>
    </citation>
    <scope>NUCLEOTIDE SEQUENCE [LARGE SCALE GENOMIC DNA]</scope>
    <source>
        <strain evidence="12 13">OM06-4</strain>
    </source>
</reference>